<dbReference type="OrthoDB" id="5178774at2"/>
<dbReference type="Proteomes" id="UP000320095">
    <property type="component" value="Unassembled WGS sequence"/>
</dbReference>
<proteinExistence type="predicted"/>
<keyword evidence="2" id="KW-1185">Reference proteome</keyword>
<accession>A0A502DNT1</accession>
<evidence type="ECO:0000313" key="2">
    <source>
        <dbReference type="Proteomes" id="UP000320095"/>
    </source>
</evidence>
<gene>
    <name evidence="1" type="ORF">EAH80_29300</name>
</gene>
<protein>
    <submittedName>
        <fullName evidence="1">DUF2505 domain-containing protein</fullName>
    </submittedName>
</protein>
<dbReference type="Pfam" id="PF10698">
    <property type="entry name" value="DUF2505"/>
    <property type="match status" value="1"/>
</dbReference>
<comment type="caution">
    <text evidence="1">The sequence shown here is derived from an EMBL/GenBank/DDBJ whole genome shotgun (WGS) entry which is preliminary data.</text>
</comment>
<reference evidence="1 2" key="1">
    <citation type="journal article" date="2019" name="Environ. Microbiol.">
        <title>Species interactions and distinct microbial communities in high Arctic permafrost affected cryosols are associated with the CH4 and CO2 gas fluxes.</title>
        <authorList>
            <person name="Altshuler I."/>
            <person name="Hamel J."/>
            <person name="Turney S."/>
            <person name="Magnuson E."/>
            <person name="Levesque R."/>
            <person name="Greer C."/>
            <person name="Whyte L.G."/>
        </authorList>
    </citation>
    <scope>NUCLEOTIDE SEQUENCE [LARGE SCALE GENOMIC DNA]</scope>
    <source>
        <strain evidence="1 2">S5.20</strain>
    </source>
</reference>
<dbReference type="RefSeq" id="WP_140699514.1">
    <property type="nucleotide sequence ID" value="NZ_RCZG01000023.1"/>
</dbReference>
<dbReference type="InterPro" id="IPR019639">
    <property type="entry name" value="DUF2505"/>
</dbReference>
<organism evidence="1 2">
    <name type="scientific">Mycolicibacterium hodleri</name>
    <dbReference type="NCBI Taxonomy" id="49897"/>
    <lineage>
        <taxon>Bacteria</taxon>
        <taxon>Bacillati</taxon>
        <taxon>Actinomycetota</taxon>
        <taxon>Actinomycetes</taxon>
        <taxon>Mycobacteriales</taxon>
        <taxon>Mycobacteriaceae</taxon>
        <taxon>Mycolicibacterium</taxon>
    </lineage>
</organism>
<name>A0A502DNT1_9MYCO</name>
<sequence length="167" mass="17785">MARTFDFSVESTVSVEEIHSAFAEEDYWLARLATFGGIGKLDSFAIDTSGAVHVVIVQDLRNDLMPGLFAKLYPRDLAVVQDETWSLVGSGLVRGEVSTAARGAPGSGSGTVLLAAPPSGSRLNCTATAKVKVPLVGGKIESLVGRQMVEETPVMLRFTAQWIMENA</sequence>
<dbReference type="EMBL" id="RCZG01000023">
    <property type="protein sequence ID" value="TPG26169.1"/>
    <property type="molecule type" value="Genomic_DNA"/>
</dbReference>
<dbReference type="AlphaFoldDB" id="A0A502DNT1"/>
<evidence type="ECO:0000313" key="1">
    <source>
        <dbReference type="EMBL" id="TPG26169.1"/>
    </source>
</evidence>